<dbReference type="Gene3D" id="4.10.60.10">
    <property type="entry name" value="Zinc finger, CCHC-type"/>
    <property type="match status" value="1"/>
</dbReference>
<proteinExistence type="predicted"/>
<keyword evidence="1" id="KW-0507">mRNA processing</keyword>
<name>A0A409VCL2_9AGAR</name>
<dbReference type="STRING" id="231916.A0A409VCL2"/>
<keyword evidence="2" id="KW-0863">Zinc-finger</keyword>
<dbReference type="GO" id="GO:0008270">
    <property type="term" value="F:zinc ion binding"/>
    <property type="evidence" value="ECO:0007669"/>
    <property type="project" value="UniProtKB-KW"/>
</dbReference>
<accession>A0A409VCL2</accession>
<dbReference type="SMART" id="SM00343">
    <property type="entry name" value="ZnF_C2HC"/>
    <property type="match status" value="2"/>
</dbReference>
<keyword evidence="2" id="KW-0479">Metal-binding</keyword>
<evidence type="ECO:0000313" key="5">
    <source>
        <dbReference type="Proteomes" id="UP000284706"/>
    </source>
</evidence>
<evidence type="ECO:0000313" key="4">
    <source>
        <dbReference type="EMBL" id="PPQ64828.1"/>
    </source>
</evidence>
<reference evidence="4 5" key="1">
    <citation type="journal article" date="2018" name="Evol. Lett.">
        <title>Horizontal gene cluster transfer increased hallucinogenic mushroom diversity.</title>
        <authorList>
            <person name="Reynolds H.T."/>
            <person name="Vijayakumar V."/>
            <person name="Gluck-Thaler E."/>
            <person name="Korotkin H.B."/>
            <person name="Matheny P.B."/>
            <person name="Slot J.C."/>
        </authorList>
    </citation>
    <scope>NUCLEOTIDE SEQUENCE [LARGE SCALE GENOMIC DNA]</scope>
    <source>
        <strain evidence="4 5">SRW20</strain>
    </source>
</reference>
<dbReference type="SUPFAM" id="SSF57756">
    <property type="entry name" value="Retrovirus zinc finger-like domains"/>
    <property type="match status" value="1"/>
</dbReference>
<sequence>MDLGHQAANCPKAGTPTCYNCGGEGHVSRDCSQPAKAKSCYKCGQEGHIAMVTCLATASKDQNAITALALATSAGIAPTPKSVPATPAALRAISRATAPESVLLRVLPKCPTVCGVAV</sequence>
<dbReference type="InterPro" id="IPR036875">
    <property type="entry name" value="Znf_CCHC_sf"/>
</dbReference>
<keyword evidence="5" id="KW-1185">Reference proteome</keyword>
<dbReference type="Pfam" id="PF00098">
    <property type="entry name" value="zf-CCHC"/>
    <property type="match status" value="2"/>
</dbReference>
<dbReference type="GO" id="GO:0006397">
    <property type="term" value="P:mRNA processing"/>
    <property type="evidence" value="ECO:0007669"/>
    <property type="project" value="UniProtKB-KW"/>
</dbReference>
<organism evidence="4 5">
    <name type="scientific">Gymnopilus dilepis</name>
    <dbReference type="NCBI Taxonomy" id="231916"/>
    <lineage>
        <taxon>Eukaryota</taxon>
        <taxon>Fungi</taxon>
        <taxon>Dikarya</taxon>
        <taxon>Basidiomycota</taxon>
        <taxon>Agaricomycotina</taxon>
        <taxon>Agaricomycetes</taxon>
        <taxon>Agaricomycetidae</taxon>
        <taxon>Agaricales</taxon>
        <taxon>Agaricineae</taxon>
        <taxon>Hymenogastraceae</taxon>
        <taxon>Gymnopilus</taxon>
    </lineage>
</organism>
<dbReference type="EMBL" id="NHYE01005662">
    <property type="protein sequence ID" value="PPQ64828.1"/>
    <property type="molecule type" value="Genomic_DNA"/>
</dbReference>
<dbReference type="AlphaFoldDB" id="A0A409VCL2"/>
<evidence type="ECO:0000259" key="3">
    <source>
        <dbReference type="PROSITE" id="PS50158"/>
    </source>
</evidence>
<feature type="domain" description="CCHC-type" evidence="3">
    <location>
        <begin position="18"/>
        <end position="33"/>
    </location>
</feature>
<dbReference type="GO" id="GO:0003676">
    <property type="term" value="F:nucleic acid binding"/>
    <property type="evidence" value="ECO:0007669"/>
    <property type="project" value="InterPro"/>
</dbReference>
<dbReference type="InParanoid" id="A0A409VCL2"/>
<keyword evidence="2" id="KW-0862">Zinc</keyword>
<dbReference type="Proteomes" id="UP000284706">
    <property type="component" value="Unassembled WGS sequence"/>
</dbReference>
<protein>
    <recommendedName>
        <fullName evidence="3">CCHC-type domain-containing protein</fullName>
    </recommendedName>
</protein>
<dbReference type="InterPro" id="IPR001878">
    <property type="entry name" value="Znf_CCHC"/>
</dbReference>
<evidence type="ECO:0000256" key="1">
    <source>
        <dbReference type="ARBA" id="ARBA00022664"/>
    </source>
</evidence>
<comment type="caution">
    <text evidence="4">The sequence shown here is derived from an EMBL/GenBank/DDBJ whole genome shotgun (WGS) entry which is preliminary data.</text>
</comment>
<dbReference type="PROSITE" id="PS50158">
    <property type="entry name" value="ZF_CCHC"/>
    <property type="match status" value="1"/>
</dbReference>
<dbReference type="OrthoDB" id="2527451at2759"/>
<evidence type="ECO:0000256" key="2">
    <source>
        <dbReference type="PROSITE-ProRule" id="PRU00047"/>
    </source>
</evidence>
<gene>
    <name evidence="4" type="ORF">CVT26_002660</name>
</gene>